<feature type="binding site" evidence="8">
    <location>
        <position position="246"/>
    </location>
    <ligand>
        <name>Mg(2+)</name>
        <dbReference type="ChEBI" id="CHEBI:18420"/>
        <label>1</label>
        <note>catalytic</note>
    </ligand>
</feature>
<evidence type="ECO:0000256" key="3">
    <source>
        <dbReference type="ARBA" id="ARBA00005152"/>
    </source>
</evidence>
<comment type="similarity">
    <text evidence="4 9">Belongs to the inositol monophosphatase superfamily.</text>
</comment>
<comment type="catalytic activity">
    <reaction evidence="1 9">
        <text>a myo-inositol phosphate + H2O = myo-inositol + phosphate</text>
        <dbReference type="Rhea" id="RHEA:24056"/>
        <dbReference type="ChEBI" id="CHEBI:15377"/>
        <dbReference type="ChEBI" id="CHEBI:17268"/>
        <dbReference type="ChEBI" id="CHEBI:43474"/>
        <dbReference type="ChEBI" id="CHEBI:84139"/>
        <dbReference type="EC" id="3.1.3.25"/>
    </reaction>
</comment>
<evidence type="ECO:0000256" key="2">
    <source>
        <dbReference type="ARBA" id="ARBA00001946"/>
    </source>
</evidence>
<dbReference type="Gene3D" id="3.30.540.10">
    <property type="entry name" value="Fructose-1,6-Bisphosphatase, subunit A, domain 1"/>
    <property type="match status" value="1"/>
</dbReference>
<dbReference type="PANTHER" id="PTHR20854">
    <property type="entry name" value="INOSITOL MONOPHOSPHATASE"/>
    <property type="match status" value="1"/>
</dbReference>
<dbReference type="FunFam" id="3.30.540.10:FF:000004">
    <property type="entry name" value="Inositol-1-monophosphatase"/>
    <property type="match status" value="1"/>
</dbReference>
<dbReference type="GO" id="GO:0046872">
    <property type="term" value="F:metal ion binding"/>
    <property type="evidence" value="ECO:0007669"/>
    <property type="project" value="UniProtKB-KW"/>
</dbReference>
<evidence type="ECO:0000313" key="11">
    <source>
        <dbReference type="Proteomes" id="UP001162480"/>
    </source>
</evidence>
<evidence type="ECO:0000256" key="5">
    <source>
        <dbReference type="ARBA" id="ARBA00022723"/>
    </source>
</evidence>
<keyword evidence="6 9" id="KW-0378">Hydrolase</keyword>
<dbReference type="AlphaFoldDB" id="A0AA36BN66"/>
<comment type="pathway">
    <text evidence="3 9">Polyol metabolism; myo-inositol biosynthesis; myo-inositol from D-glucose 6-phosphate: step 2/2.</text>
</comment>
<dbReference type="PRINTS" id="PR00377">
    <property type="entry name" value="IMPHPHTASES"/>
</dbReference>
<dbReference type="PROSITE" id="PS00630">
    <property type="entry name" value="IMP_2"/>
    <property type="match status" value="1"/>
</dbReference>
<gene>
    <name evidence="10" type="ORF">OCTVUL_1B002407</name>
</gene>
<feature type="binding site" evidence="8">
    <location>
        <position position="119"/>
    </location>
    <ligand>
        <name>Mg(2+)</name>
        <dbReference type="ChEBI" id="CHEBI:18420"/>
        <label>1</label>
        <note>catalytic</note>
    </ligand>
</feature>
<dbReference type="InterPro" id="IPR020550">
    <property type="entry name" value="Inositol_monophosphatase_CS"/>
</dbReference>
<dbReference type="InterPro" id="IPR033942">
    <property type="entry name" value="IMPase"/>
</dbReference>
<evidence type="ECO:0000313" key="10">
    <source>
        <dbReference type="EMBL" id="CAI9737403.1"/>
    </source>
</evidence>
<dbReference type="PRINTS" id="PR00378">
    <property type="entry name" value="LIIMPHPHTASE"/>
</dbReference>
<evidence type="ECO:0000256" key="8">
    <source>
        <dbReference type="PIRSR" id="PIRSR600760-2"/>
    </source>
</evidence>
<dbReference type="GO" id="GO:0006020">
    <property type="term" value="P:inositol metabolic process"/>
    <property type="evidence" value="ECO:0007669"/>
    <property type="project" value="TreeGrafter"/>
</dbReference>
<dbReference type="PANTHER" id="PTHR20854:SF4">
    <property type="entry name" value="INOSITOL-1-MONOPHOSPHATASE-RELATED"/>
    <property type="match status" value="1"/>
</dbReference>
<feature type="binding site" evidence="8">
    <location>
        <position position="117"/>
    </location>
    <ligand>
        <name>Mg(2+)</name>
        <dbReference type="ChEBI" id="CHEBI:18420"/>
        <label>1</label>
        <note>catalytic</note>
    </ligand>
</feature>
<proteinExistence type="inferred from homology"/>
<dbReference type="EC" id="3.1.3.25" evidence="9"/>
<dbReference type="InterPro" id="IPR020552">
    <property type="entry name" value="Inositol_monoPase_Li-sen"/>
</dbReference>
<dbReference type="FunFam" id="3.40.190.80:FF:000002">
    <property type="entry name" value="Inositol-1-monophosphatase"/>
    <property type="match status" value="1"/>
</dbReference>
<dbReference type="GO" id="GO:0008934">
    <property type="term" value="F:inositol monophosphate 1-phosphatase activity"/>
    <property type="evidence" value="ECO:0007669"/>
    <property type="project" value="InterPro"/>
</dbReference>
<dbReference type="GO" id="GO:0007165">
    <property type="term" value="P:signal transduction"/>
    <property type="evidence" value="ECO:0007669"/>
    <property type="project" value="TreeGrafter"/>
</dbReference>
<dbReference type="PROSITE" id="PS00629">
    <property type="entry name" value="IMP_1"/>
    <property type="match status" value="1"/>
</dbReference>
<comment type="cofactor">
    <cofactor evidence="2 8 9">
        <name>Mg(2+)</name>
        <dbReference type="ChEBI" id="CHEBI:18420"/>
    </cofactor>
</comment>
<dbReference type="CDD" id="cd01639">
    <property type="entry name" value="IMPase"/>
    <property type="match status" value="1"/>
</dbReference>
<evidence type="ECO:0000256" key="9">
    <source>
        <dbReference type="RuleBase" id="RU364068"/>
    </source>
</evidence>
<evidence type="ECO:0000256" key="4">
    <source>
        <dbReference type="ARBA" id="ARBA00009759"/>
    </source>
</evidence>
<accession>A0AA36BN66</accession>
<feature type="binding site" evidence="8">
    <location>
        <position position="97"/>
    </location>
    <ligand>
        <name>Mg(2+)</name>
        <dbReference type="ChEBI" id="CHEBI:18420"/>
        <label>1</label>
        <note>catalytic</note>
    </ligand>
</feature>
<evidence type="ECO:0000256" key="6">
    <source>
        <dbReference type="ARBA" id="ARBA00022801"/>
    </source>
</evidence>
<dbReference type="InterPro" id="IPR020583">
    <property type="entry name" value="Inositol_monoP_metal-BS"/>
</dbReference>
<name>A0AA36BN66_OCTVU</name>
<dbReference type="Proteomes" id="UP001162480">
    <property type="component" value="Chromosome 20"/>
</dbReference>
<dbReference type="InterPro" id="IPR000760">
    <property type="entry name" value="Inositol_monophosphatase-like"/>
</dbReference>
<keyword evidence="7 8" id="KW-0460">Magnesium</keyword>
<evidence type="ECO:0000256" key="1">
    <source>
        <dbReference type="ARBA" id="ARBA00001033"/>
    </source>
</evidence>
<dbReference type="SUPFAM" id="SSF56655">
    <property type="entry name" value="Carbohydrate phosphatase"/>
    <property type="match status" value="1"/>
</dbReference>
<keyword evidence="11" id="KW-1185">Reference proteome</keyword>
<dbReference type="EMBL" id="OX597833">
    <property type="protein sequence ID" value="CAI9737403.1"/>
    <property type="molecule type" value="Genomic_DNA"/>
</dbReference>
<reference evidence="10" key="1">
    <citation type="submission" date="2023-08" db="EMBL/GenBank/DDBJ databases">
        <authorList>
            <person name="Alioto T."/>
            <person name="Alioto T."/>
            <person name="Gomez Garrido J."/>
        </authorList>
    </citation>
    <scope>NUCLEOTIDE SEQUENCE</scope>
</reference>
<dbReference type="Gene3D" id="3.40.190.80">
    <property type="match status" value="1"/>
</dbReference>
<organism evidence="10 11">
    <name type="scientific">Octopus vulgaris</name>
    <name type="common">Common octopus</name>
    <dbReference type="NCBI Taxonomy" id="6645"/>
    <lineage>
        <taxon>Eukaryota</taxon>
        <taxon>Metazoa</taxon>
        <taxon>Spiralia</taxon>
        <taxon>Lophotrochozoa</taxon>
        <taxon>Mollusca</taxon>
        <taxon>Cephalopoda</taxon>
        <taxon>Coleoidea</taxon>
        <taxon>Octopodiformes</taxon>
        <taxon>Octopoda</taxon>
        <taxon>Incirrata</taxon>
        <taxon>Octopodidae</taxon>
        <taxon>Octopus</taxon>
    </lineage>
</organism>
<feature type="binding site" evidence="8">
    <location>
        <position position="120"/>
    </location>
    <ligand>
        <name>Mg(2+)</name>
        <dbReference type="ChEBI" id="CHEBI:18420"/>
        <label>1</label>
        <note>catalytic</note>
    </ligand>
</feature>
<protein>
    <recommendedName>
        <fullName evidence="9">Inositol-1-monophosphatase</fullName>
        <ecNumber evidence="9">3.1.3.25</ecNumber>
    </recommendedName>
</protein>
<dbReference type="GO" id="GO:0046854">
    <property type="term" value="P:phosphatidylinositol phosphate biosynthetic process"/>
    <property type="evidence" value="ECO:0007669"/>
    <property type="project" value="InterPro"/>
</dbReference>
<sequence length="301" mass="33284">MAVVVDCQVGETPEILFESLNDSLGWEMTESIDDIFVFTLELTKKAGKMVRRAFNKRKCINTKQTGQDLVTETDEAVERMLISTLKTRFPTHRFIGEESIAGGKKCELTERPTWIIDPIDGTNNFVHRNTCIAISIGLAVNKEIVMGIVYNPIQEKLYSAKKGQGAYCNSEEISVSGQTELKKALVFSEFGSHRDPKKLEIKFGNMYNIIMKSHGIRAQGSAALDLCGVACGQADAFVEYGIHVWDIAAGILIATEAGATVMDPNNGGKLDMMNRRILCASSRSLAHQLRSQIKSQEFIPD</sequence>
<keyword evidence="5 8" id="KW-0479">Metal-binding</keyword>
<evidence type="ECO:0000256" key="7">
    <source>
        <dbReference type="ARBA" id="ARBA00022842"/>
    </source>
</evidence>
<dbReference type="Pfam" id="PF00459">
    <property type="entry name" value="Inositol_P"/>
    <property type="match status" value="1"/>
</dbReference>